<sequence>MLEEVTADSGYCSEKNLLYLKENQIDSYIKLQDHEKRKTRAYSKDIGKYYNMKTTVFEDEQVYICHDGRELRHINTEKKEQNGYTQTYEVYGC</sequence>
<gene>
    <name evidence="1" type="ORF">HMPREF1866_01148</name>
</gene>
<proteinExistence type="predicted"/>
<name>A0A133ZSD0_9FIRM</name>
<feature type="non-terminal residue" evidence="1">
    <location>
        <position position="93"/>
    </location>
</feature>
<keyword evidence="2" id="KW-1185">Reference proteome</keyword>
<accession>A0A133ZSD0</accession>
<organism evidence="1 2">
    <name type="scientific">Lachnoanaerobaculum saburreum</name>
    <dbReference type="NCBI Taxonomy" id="467210"/>
    <lineage>
        <taxon>Bacteria</taxon>
        <taxon>Bacillati</taxon>
        <taxon>Bacillota</taxon>
        <taxon>Clostridia</taxon>
        <taxon>Lachnospirales</taxon>
        <taxon>Lachnospiraceae</taxon>
        <taxon>Lachnoanaerobaculum</taxon>
    </lineage>
</organism>
<reference evidence="2" key="1">
    <citation type="submission" date="2016-01" db="EMBL/GenBank/DDBJ databases">
        <authorList>
            <person name="Mitreva M."/>
            <person name="Pepin K.H."/>
            <person name="Mihindukulasuriya K.A."/>
            <person name="Fulton R."/>
            <person name="Fronick C."/>
            <person name="O'Laughlin M."/>
            <person name="Miner T."/>
            <person name="Herter B."/>
            <person name="Rosa B.A."/>
            <person name="Cordes M."/>
            <person name="Tomlinson C."/>
            <person name="Wollam A."/>
            <person name="Palsikar V.B."/>
            <person name="Mardis E.R."/>
            <person name="Wilson R.K."/>
        </authorList>
    </citation>
    <scope>NUCLEOTIDE SEQUENCE [LARGE SCALE GENOMIC DNA]</scope>
    <source>
        <strain evidence="2">DNF00896</strain>
    </source>
</reference>
<dbReference type="STRING" id="467210.HMPREF1866_01148"/>
<evidence type="ECO:0000313" key="2">
    <source>
        <dbReference type="Proteomes" id="UP000070394"/>
    </source>
</evidence>
<comment type="caution">
    <text evidence="1">The sequence shown here is derived from an EMBL/GenBank/DDBJ whole genome shotgun (WGS) entry which is preliminary data.</text>
</comment>
<evidence type="ECO:0000313" key="1">
    <source>
        <dbReference type="EMBL" id="KXB58326.1"/>
    </source>
</evidence>
<evidence type="ECO:0008006" key="3">
    <source>
        <dbReference type="Google" id="ProtNLM"/>
    </source>
</evidence>
<dbReference type="AlphaFoldDB" id="A0A133ZSD0"/>
<dbReference type="EMBL" id="LSDA01000059">
    <property type="protein sequence ID" value="KXB58326.1"/>
    <property type="molecule type" value="Genomic_DNA"/>
</dbReference>
<dbReference type="Proteomes" id="UP000070394">
    <property type="component" value="Unassembled WGS sequence"/>
</dbReference>
<protein>
    <recommendedName>
        <fullName evidence="3">Transposase IS4-like domain-containing protein</fullName>
    </recommendedName>
</protein>